<dbReference type="Proteomes" id="UP001633002">
    <property type="component" value="Unassembled WGS sequence"/>
</dbReference>
<gene>
    <name evidence="1" type="ORF">R1sor_004320</name>
</gene>
<dbReference type="AlphaFoldDB" id="A0ABD3HKF1"/>
<organism evidence="1 2">
    <name type="scientific">Riccia sorocarpa</name>
    <dbReference type="NCBI Taxonomy" id="122646"/>
    <lineage>
        <taxon>Eukaryota</taxon>
        <taxon>Viridiplantae</taxon>
        <taxon>Streptophyta</taxon>
        <taxon>Embryophyta</taxon>
        <taxon>Marchantiophyta</taxon>
        <taxon>Marchantiopsida</taxon>
        <taxon>Marchantiidae</taxon>
        <taxon>Marchantiales</taxon>
        <taxon>Ricciaceae</taxon>
        <taxon>Riccia</taxon>
    </lineage>
</organism>
<evidence type="ECO:0000313" key="2">
    <source>
        <dbReference type="Proteomes" id="UP001633002"/>
    </source>
</evidence>
<sequence>MVDFIDHVLAHYDKRMAKTSSSTKYRSCCVVWAHNCHLGDARSYADSPSRNRRATKINVGQLVHDRERYDIEEIDDLGFGLILRSNSESDVLSKDEEAACNALEEALLKRFIGVQYRKYTELQSHYR</sequence>
<keyword evidence="2" id="KW-1185">Reference proteome</keyword>
<accession>A0ABD3HKF1</accession>
<reference evidence="1 2" key="1">
    <citation type="submission" date="2024-09" db="EMBL/GenBank/DDBJ databases">
        <title>Chromosome-scale assembly of Riccia sorocarpa.</title>
        <authorList>
            <person name="Paukszto L."/>
        </authorList>
    </citation>
    <scope>NUCLEOTIDE SEQUENCE [LARGE SCALE GENOMIC DNA]</scope>
    <source>
        <strain evidence="1">LP-2024</strain>
        <tissue evidence="1">Aerial parts of the thallus</tissue>
    </source>
</reference>
<proteinExistence type="predicted"/>
<evidence type="ECO:0000313" key="1">
    <source>
        <dbReference type="EMBL" id="KAL3690669.1"/>
    </source>
</evidence>
<dbReference type="SUPFAM" id="SSF159501">
    <property type="entry name" value="EreA/ChaN-like"/>
    <property type="match status" value="1"/>
</dbReference>
<dbReference type="EMBL" id="JBJQOH010000003">
    <property type="protein sequence ID" value="KAL3690669.1"/>
    <property type="molecule type" value="Genomic_DNA"/>
</dbReference>
<protein>
    <submittedName>
        <fullName evidence="1">Uncharacterized protein</fullName>
    </submittedName>
</protein>
<name>A0ABD3HKF1_9MARC</name>
<comment type="caution">
    <text evidence="1">The sequence shown here is derived from an EMBL/GenBank/DDBJ whole genome shotgun (WGS) entry which is preliminary data.</text>
</comment>